<dbReference type="GO" id="GO:0047736">
    <property type="term" value="F:cellobiose epimerase activity"/>
    <property type="evidence" value="ECO:0007669"/>
    <property type="project" value="UniProtKB-EC"/>
</dbReference>
<dbReference type="InterPro" id="IPR008928">
    <property type="entry name" value="6-hairpin_glycosidase_sf"/>
</dbReference>
<dbReference type="CDD" id="cd00249">
    <property type="entry name" value="AGE"/>
    <property type="match status" value="1"/>
</dbReference>
<proteinExistence type="inferred from homology"/>
<dbReference type="InterPro" id="IPR034116">
    <property type="entry name" value="AGE_dom"/>
</dbReference>
<comment type="caution">
    <text evidence="3">The sequence shown here is derived from an EMBL/GenBank/DDBJ whole genome shotgun (WGS) entry which is preliminary data.</text>
</comment>
<evidence type="ECO:0000313" key="3">
    <source>
        <dbReference type="EMBL" id="OPZ92342.1"/>
    </source>
</evidence>
<keyword evidence="2 3" id="KW-0413">Isomerase</keyword>
<comment type="similarity">
    <text evidence="1">Belongs to the N-acylglucosamine 2-epimerase family.</text>
</comment>
<dbReference type="AlphaFoldDB" id="A0A1V5MGW2"/>
<dbReference type="PANTHER" id="PTHR15108">
    <property type="entry name" value="N-ACYLGLUCOSAMINE-2-EPIMERASE"/>
    <property type="match status" value="1"/>
</dbReference>
<gene>
    <name evidence="3" type="primary">bfce</name>
    <name evidence="3" type="ORF">BWY73_00844</name>
</gene>
<dbReference type="Pfam" id="PF07221">
    <property type="entry name" value="GlcNAc_2-epim"/>
    <property type="match status" value="1"/>
</dbReference>
<evidence type="ECO:0000256" key="2">
    <source>
        <dbReference type="ARBA" id="ARBA00023235"/>
    </source>
</evidence>
<dbReference type="InterPro" id="IPR010819">
    <property type="entry name" value="AGE/CE"/>
</dbReference>
<evidence type="ECO:0000256" key="1">
    <source>
        <dbReference type="ARBA" id="ARBA00008558"/>
    </source>
</evidence>
<dbReference type="GO" id="GO:0005975">
    <property type="term" value="P:carbohydrate metabolic process"/>
    <property type="evidence" value="ECO:0007669"/>
    <property type="project" value="InterPro"/>
</dbReference>
<protein>
    <submittedName>
        <fullName evidence="3">Cellobiose 2-epimerase</fullName>
        <ecNumber evidence="3">5.1.3.11</ecNumber>
    </submittedName>
</protein>
<dbReference type="FunFam" id="1.50.10.10:FF:000021">
    <property type="entry name" value="N-acylglucosamine 2-epimerase"/>
    <property type="match status" value="1"/>
</dbReference>
<dbReference type="EMBL" id="MWAK01000107">
    <property type="protein sequence ID" value="OPZ92342.1"/>
    <property type="molecule type" value="Genomic_DNA"/>
</dbReference>
<dbReference type="InterPro" id="IPR012341">
    <property type="entry name" value="6hp_glycosidase-like_sf"/>
</dbReference>
<sequence>MKTKERSEFLKYQRLYRSALLDDALPFWMRHSPDRERGGYYHCLDRDGSVICTDKYMWLENRQIWTFAWFYNRLEKRPEWLGLAKLGADFLKAHGRDGNGDWYFALTETGQPLVQPYNIFSDCFAVIAFAEYARASGDQEALELAIRTYRRIQERQANPKGRYNKQVPGVRPLENLAFPMINLNISRILNEVRPNPVYSRVIEQSLDRIMNRFLDPECRVVHENLTPEGRRRDDIYEGRHLIPGHGLEAMWFVMEAAAGAKDWSTVRRAAEGVKWCLEKGWDREYGGIYYFLDRLDRPHFELQWDMKLWWPHLEALVATLLGYRLTGDPELLDWFRKVHEYAWRVFPDPEYGEWFGYANRRGEVNNRCKGGRFKGCFHLPRALYLVTELCRELADTSAGTGQNG</sequence>
<reference evidence="3" key="1">
    <citation type="submission" date="2017-02" db="EMBL/GenBank/DDBJ databases">
        <title>Delving into the versatile metabolic prowess of the omnipresent phylum Bacteroidetes.</title>
        <authorList>
            <person name="Nobu M.K."/>
            <person name="Mei R."/>
            <person name="Narihiro T."/>
            <person name="Kuroda K."/>
            <person name="Liu W.-T."/>
        </authorList>
    </citation>
    <scope>NUCLEOTIDE SEQUENCE</scope>
    <source>
        <strain evidence="3">ADurb.Bin417</strain>
    </source>
</reference>
<organism evidence="3">
    <name type="scientific">candidate division TA06 bacterium ADurb.Bin417</name>
    <dbReference type="NCBI Taxonomy" id="1852828"/>
    <lineage>
        <taxon>Bacteria</taxon>
        <taxon>Bacteria division TA06</taxon>
    </lineage>
</organism>
<dbReference type="Gene3D" id="1.50.10.10">
    <property type="match status" value="1"/>
</dbReference>
<accession>A0A1V5MGW2</accession>
<name>A0A1V5MGW2_UNCT6</name>
<dbReference type="SUPFAM" id="SSF48208">
    <property type="entry name" value="Six-hairpin glycosidases"/>
    <property type="match status" value="1"/>
</dbReference>
<dbReference type="EC" id="5.1.3.11" evidence="3"/>
<dbReference type="Proteomes" id="UP000485484">
    <property type="component" value="Unassembled WGS sequence"/>
</dbReference>